<dbReference type="Proteomes" id="UP000245697">
    <property type="component" value="Unassembled WGS sequence"/>
</dbReference>
<gene>
    <name evidence="1" type="ORF">BC793_10493</name>
</gene>
<dbReference type="AlphaFoldDB" id="A0A316FMS1"/>
<dbReference type="InterPro" id="IPR011990">
    <property type="entry name" value="TPR-like_helical_dom_sf"/>
</dbReference>
<evidence type="ECO:0000313" key="1">
    <source>
        <dbReference type="EMBL" id="PWK49422.1"/>
    </source>
</evidence>
<evidence type="ECO:0000313" key="2">
    <source>
        <dbReference type="Proteomes" id="UP000245697"/>
    </source>
</evidence>
<accession>A0A316FMS1</accession>
<organism evidence="1 2">
    <name type="scientific">Actinoplanes xinjiangensis</name>
    <dbReference type="NCBI Taxonomy" id="512350"/>
    <lineage>
        <taxon>Bacteria</taxon>
        <taxon>Bacillati</taxon>
        <taxon>Actinomycetota</taxon>
        <taxon>Actinomycetes</taxon>
        <taxon>Micromonosporales</taxon>
        <taxon>Micromonosporaceae</taxon>
        <taxon>Actinoplanes</taxon>
    </lineage>
</organism>
<evidence type="ECO:0008006" key="3">
    <source>
        <dbReference type="Google" id="ProtNLM"/>
    </source>
</evidence>
<dbReference type="SUPFAM" id="SSF48452">
    <property type="entry name" value="TPR-like"/>
    <property type="match status" value="1"/>
</dbReference>
<dbReference type="RefSeq" id="WP_109591690.1">
    <property type="nucleotide sequence ID" value="NZ_BONA01000025.1"/>
</dbReference>
<dbReference type="EMBL" id="QGGR01000004">
    <property type="protein sequence ID" value="PWK49422.1"/>
    <property type="molecule type" value="Genomic_DNA"/>
</dbReference>
<dbReference type="Gene3D" id="1.25.40.10">
    <property type="entry name" value="Tetratricopeptide repeat domain"/>
    <property type="match status" value="1"/>
</dbReference>
<proteinExistence type="predicted"/>
<keyword evidence="2" id="KW-1185">Reference proteome</keyword>
<comment type="caution">
    <text evidence="1">The sequence shown here is derived from an EMBL/GenBank/DDBJ whole genome shotgun (WGS) entry which is preliminary data.</text>
</comment>
<sequence>MPERFVEPFPFWPADFEPGDRHPLAPSVAWDPASDEQTLRQALSFGDIECWATLTRLLRDQGRTAEIRELGERLATTASQKQLARFVELSASNFDAESGARFQFELISRFPADATALERCARLLAESGRYDQAMDVQREALRRGTDRRYFMINPRQTMRALTAATRFDDAEELMRAYADDMFAASPLALLLQVRGRTAEGEELLRRHPSANHLYLRFTLVTLLERDGRHTGAAAARPAGGWPHQMRDAADRRLPADGPHEAIWSVTDYLGRAFAV</sequence>
<reference evidence="1 2" key="1">
    <citation type="submission" date="2018-05" db="EMBL/GenBank/DDBJ databases">
        <title>Genomic Encyclopedia of Archaeal and Bacterial Type Strains, Phase II (KMG-II): from individual species to whole genera.</title>
        <authorList>
            <person name="Goeker M."/>
        </authorList>
    </citation>
    <scope>NUCLEOTIDE SEQUENCE [LARGE SCALE GENOMIC DNA]</scope>
    <source>
        <strain evidence="1 2">DSM 45184</strain>
    </source>
</reference>
<dbReference type="OrthoDB" id="4319448at2"/>
<name>A0A316FMS1_9ACTN</name>
<protein>
    <recommendedName>
        <fullName evidence="3">Tetratricopeptide repeat protein</fullName>
    </recommendedName>
</protein>